<reference evidence="3" key="1">
    <citation type="journal article" date="2010" name="PLoS Negl. Trop. Dis.">
        <title>The genome sequence of Trypanosoma brucei gambiense, causative agent of chronic human african trypanosomiasis.</title>
        <authorList>
            <person name="Jackson A.P."/>
            <person name="Sanders M."/>
            <person name="Berry A."/>
            <person name="McQuillan J."/>
            <person name="Aslett M.A."/>
            <person name="Quail M.A."/>
            <person name="Chukualim B."/>
            <person name="Capewell P."/>
            <person name="MacLeod A."/>
            <person name="Melville S.E."/>
            <person name="Gibson W."/>
            <person name="Barry J.D."/>
            <person name="Berriman M."/>
            <person name="Hertz-Fowler C."/>
        </authorList>
    </citation>
    <scope>NUCLEOTIDE SEQUENCE [LARGE SCALE GENOMIC DNA]</scope>
    <source>
        <strain evidence="3">MHOM/CI/86/DAL972</strain>
    </source>
</reference>
<proteinExistence type="predicted"/>
<dbReference type="RefSeq" id="XP_011775753.1">
    <property type="nucleotide sequence ID" value="XM_011777451.1"/>
</dbReference>
<accession>C9ZVN8</accession>
<dbReference type="VEuPathDB" id="TriTrypDB:Tbg972.8.4180"/>
<gene>
    <name evidence="2" type="ORF">TbgDal_VIII4180</name>
</gene>
<dbReference type="GeneID" id="23863617"/>
<protein>
    <submittedName>
        <fullName evidence="2">Uncharacterized protein</fullName>
    </submittedName>
</protein>
<sequence length="178" mass="19753">MEGSGSYRLKRGRDELSTPPASGNFPASDQRGTQNLLRCPWCPNGHLMRPAAKSPTNNSKEEGTHLCTNRSSCPCGAVIDQDRTMSFSCIDGSDLIRNFYNALDDHLDTCQIVSQTPSQRDWAPWSIVAERSILFADPSNRKQRHSVDCSPPSLSPDPKGPVFYFLHCDNCGEKEFVC</sequence>
<organism evidence="2 3">
    <name type="scientific">Trypanosoma brucei gambiense (strain MHOM/CI/86/DAL972)</name>
    <dbReference type="NCBI Taxonomy" id="679716"/>
    <lineage>
        <taxon>Eukaryota</taxon>
        <taxon>Discoba</taxon>
        <taxon>Euglenozoa</taxon>
        <taxon>Kinetoplastea</taxon>
        <taxon>Metakinetoplastina</taxon>
        <taxon>Trypanosomatida</taxon>
        <taxon>Trypanosomatidae</taxon>
        <taxon>Trypanosoma</taxon>
    </lineage>
</organism>
<feature type="region of interest" description="Disordered" evidence="1">
    <location>
        <begin position="1"/>
        <end position="32"/>
    </location>
</feature>
<name>C9ZVN8_TRYB9</name>
<dbReference type="Proteomes" id="UP000002316">
    <property type="component" value="Chromosome 8"/>
</dbReference>
<evidence type="ECO:0000313" key="3">
    <source>
        <dbReference type="Proteomes" id="UP000002316"/>
    </source>
</evidence>
<dbReference type="EMBL" id="FN554971">
    <property type="protein sequence ID" value="CBH13476.1"/>
    <property type="molecule type" value="Genomic_DNA"/>
</dbReference>
<dbReference type="KEGG" id="tbg:TbgDal_VIII4180"/>
<evidence type="ECO:0000313" key="2">
    <source>
        <dbReference type="EMBL" id="CBH13476.1"/>
    </source>
</evidence>
<feature type="compositionally biased region" description="Polar residues" evidence="1">
    <location>
        <begin position="19"/>
        <end position="32"/>
    </location>
</feature>
<evidence type="ECO:0000256" key="1">
    <source>
        <dbReference type="SAM" id="MobiDB-lite"/>
    </source>
</evidence>
<dbReference type="AlphaFoldDB" id="C9ZVN8"/>
<dbReference type="OrthoDB" id="238677at2759"/>